<reference evidence="8 9" key="1">
    <citation type="submission" date="2023-11" db="EMBL/GenBank/DDBJ databases">
        <title>Peredibacter starrii A3.12.</title>
        <authorList>
            <person name="Mitchell R.J."/>
        </authorList>
    </citation>
    <scope>NUCLEOTIDE SEQUENCE [LARGE SCALE GENOMIC DNA]</scope>
    <source>
        <strain evidence="8 9">A3.12</strain>
    </source>
</reference>
<comment type="similarity">
    <text evidence="2">Belongs to the FliR/MopE/SpaR family.</text>
</comment>
<evidence type="ECO:0000256" key="5">
    <source>
        <dbReference type="ARBA" id="ARBA00022989"/>
    </source>
</evidence>
<organism evidence="8 9">
    <name type="scientific">Peredibacter starrii</name>
    <dbReference type="NCBI Taxonomy" id="28202"/>
    <lineage>
        <taxon>Bacteria</taxon>
        <taxon>Pseudomonadati</taxon>
        <taxon>Bdellovibrionota</taxon>
        <taxon>Bacteriovoracia</taxon>
        <taxon>Bacteriovoracales</taxon>
        <taxon>Bacteriovoracaceae</taxon>
        <taxon>Peredibacter</taxon>
    </lineage>
</organism>
<keyword evidence="9" id="KW-1185">Reference proteome</keyword>
<keyword evidence="3" id="KW-1003">Cell membrane</keyword>
<dbReference type="KEGG" id="psti:SOO65_18555"/>
<evidence type="ECO:0000313" key="9">
    <source>
        <dbReference type="Proteomes" id="UP001324634"/>
    </source>
</evidence>
<keyword evidence="4 7" id="KW-0812">Transmembrane</keyword>
<dbReference type="PANTHER" id="PTHR30065">
    <property type="entry name" value="FLAGELLAR BIOSYNTHETIC PROTEIN FLIR"/>
    <property type="match status" value="1"/>
</dbReference>
<dbReference type="AlphaFoldDB" id="A0AAX4HN26"/>
<comment type="subcellular location">
    <subcellularLocation>
        <location evidence="1">Cell membrane</location>
        <topology evidence="1">Multi-pass membrane protein</topology>
    </subcellularLocation>
</comment>
<feature type="transmembrane region" description="Helical" evidence="7">
    <location>
        <begin position="60"/>
        <end position="78"/>
    </location>
</feature>
<keyword evidence="8" id="KW-0966">Cell projection</keyword>
<accession>A0AAX4HN26</accession>
<dbReference type="PRINTS" id="PR00953">
    <property type="entry name" value="TYPE3IMRPROT"/>
</dbReference>
<evidence type="ECO:0000256" key="6">
    <source>
        <dbReference type="ARBA" id="ARBA00023136"/>
    </source>
</evidence>
<feature type="transmembrane region" description="Helical" evidence="7">
    <location>
        <begin position="84"/>
        <end position="110"/>
    </location>
</feature>
<sequence length="259" mass="29013">MNVTISDQVAFLAFWLSFARWSAVLMQLPLFDNVAVPNLVKVLSAFTISFAFFPDLRGTLVAEINMVGVDHIWILMMFHTCTGLIIGFLVKCIMSLFVATGSILTMQIGFNSVSYFDPSQGQQVGPFERLIEWTLLILVLSSGALVPMFKGVFQSFFSVNFLNADKMLKTPEYFVLFFKSAFSASILLGGPLIFANLLMNLVMGIVARTVPQMNVLMVSFVVNIGMGLLLFLGIAEEFFQVSYDLYIEKLGEWFQFLSF</sequence>
<gene>
    <name evidence="8" type="ORF">SOO65_18555</name>
</gene>
<feature type="transmembrane region" description="Helical" evidence="7">
    <location>
        <begin position="173"/>
        <end position="194"/>
    </location>
</feature>
<dbReference type="PANTHER" id="PTHR30065:SF1">
    <property type="entry name" value="SURFACE PRESENTATION OF ANTIGENS PROTEIN SPAR"/>
    <property type="match status" value="1"/>
</dbReference>
<keyword evidence="5 7" id="KW-1133">Transmembrane helix</keyword>
<evidence type="ECO:0000256" key="1">
    <source>
        <dbReference type="ARBA" id="ARBA00004651"/>
    </source>
</evidence>
<keyword evidence="8" id="KW-0282">Flagellum</keyword>
<evidence type="ECO:0000313" key="8">
    <source>
        <dbReference type="EMBL" id="WPU64699.1"/>
    </source>
</evidence>
<dbReference type="Pfam" id="PF01311">
    <property type="entry name" value="Bac_export_1"/>
    <property type="match status" value="1"/>
</dbReference>
<evidence type="ECO:0000256" key="7">
    <source>
        <dbReference type="SAM" id="Phobius"/>
    </source>
</evidence>
<dbReference type="InterPro" id="IPR002010">
    <property type="entry name" value="T3SS_IM_R"/>
</dbReference>
<protein>
    <submittedName>
        <fullName evidence="8">Flagellar biosynthetic protein FliR</fullName>
    </submittedName>
</protein>
<keyword evidence="8" id="KW-0969">Cilium</keyword>
<dbReference type="RefSeq" id="WP_321393974.1">
    <property type="nucleotide sequence ID" value="NZ_CP139487.1"/>
</dbReference>
<dbReference type="EMBL" id="CP139487">
    <property type="protein sequence ID" value="WPU64699.1"/>
    <property type="molecule type" value="Genomic_DNA"/>
</dbReference>
<evidence type="ECO:0000256" key="3">
    <source>
        <dbReference type="ARBA" id="ARBA00022475"/>
    </source>
</evidence>
<dbReference type="GO" id="GO:0006605">
    <property type="term" value="P:protein targeting"/>
    <property type="evidence" value="ECO:0007669"/>
    <property type="project" value="InterPro"/>
</dbReference>
<name>A0AAX4HN26_9BACT</name>
<feature type="transmembrane region" description="Helical" evidence="7">
    <location>
        <begin position="130"/>
        <end position="153"/>
    </location>
</feature>
<keyword evidence="6 7" id="KW-0472">Membrane</keyword>
<proteinExistence type="inferred from homology"/>
<evidence type="ECO:0000256" key="2">
    <source>
        <dbReference type="ARBA" id="ARBA00009772"/>
    </source>
</evidence>
<feature type="transmembrane region" description="Helical" evidence="7">
    <location>
        <begin position="9"/>
        <end position="28"/>
    </location>
</feature>
<feature type="transmembrane region" description="Helical" evidence="7">
    <location>
        <begin position="215"/>
        <end position="235"/>
    </location>
</feature>
<dbReference type="Proteomes" id="UP001324634">
    <property type="component" value="Chromosome"/>
</dbReference>
<evidence type="ECO:0000256" key="4">
    <source>
        <dbReference type="ARBA" id="ARBA00022692"/>
    </source>
</evidence>
<dbReference type="GO" id="GO:0005886">
    <property type="term" value="C:plasma membrane"/>
    <property type="evidence" value="ECO:0007669"/>
    <property type="project" value="UniProtKB-SubCell"/>
</dbReference>